<name>A0A922HUZ9_DERFA</name>
<reference evidence="1" key="1">
    <citation type="submission" date="2013-05" db="EMBL/GenBank/DDBJ databases">
        <authorList>
            <person name="Yim A.K.Y."/>
            <person name="Chan T.F."/>
            <person name="Ji K.M."/>
            <person name="Liu X.Y."/>
            <person name="Zhou J.W."/>
            <person name="Li R.Q."/>
            <person name="Yang K.Y."/>
            <person name="Li J."/>
            <person name="Li M."/>
            <person name="Law P.T.W."/>
            <person name="Wu Y.L."/>
            <person name="Cai Z.L."/>
            <person name="Qin H."/>
            <person name="Bao Y."/>
            <person name="Leung R.K.K."/>
            <person name="Ng P.K.S."/>
            <person name="Zou J."/>
            <person name="Zhong X.J."/>
            <person name="Ran P.X."/>
            <person name="Zhong N.S."/>
            <person name="Liu Z.G."/>
            <person name="Tsui S.K.W."/>
        </authorList>
    </citation>
    <scope>NUCLEOTIDE SEQUENCE</scope>
    <source>
        <strain evidence="1">Derf</strain>
        <tissue evidence="1">Whole organism</tissue>
    </source>
</reference>
<dbReference type="AlphaFoldDB" id="A0A922HUZ9"/>
<dbReference type="Proteomes" id="UP000790347">
    <property type="component" value="Unassembled WGS sequence"/>
</dbReference>
<evidence type="ECO:0000313" key="1">
    <source>
        <dbReference type="EMBL" id="KAH9506772.1"/>
    </source>
</evidence>
<sequence>MYRLNKFGPPSNNLLYCRGSKKFAPYANFWLHCGTLDTTSDTMVTPHYTHKSTAEQSLLERPTGIRQHHLWTLNTTSDCQGNNETTTIINHVHHLPVPEEVYASWPVGNSNIVKQFFSAKPDGSTVDHNNILRQPICNRHQLHSLVDTRCDTGHFDHQAQQQQVALSLDATGIDTTTLVQHTQHGHRG</sequence>
<organism evidence="1 2">
    <name type="scientific">Dermatophagoides farinae</name>
    <name type="common">American house dust mite</name>
    <dbReference type="NCBI Taxonomy" id="6954"/>
    <lineage>
        <taxon>Eukaryota</taxon>
        <taxon>Metazoa</taxon>
        <taxon>Ecdysozoa</taxon>
        <taxon>Arthropoda</taxon>
        <taxon>Chelicerata</taxon>
        <taxon>Arachnida</taxon>
        <taxon>Acari</taxon>
        <taxon>Acariformes</taxon>
        <taxon>Sarcoptiformes</taxon>
        <taxon>Astigmata</taxon>
        <taxon>Psoroptidia</taxon>
        <taxon>Analgoidea</taxon>
        <taxon>Pyroglyphidae</taxon>
        <taxon>Dermatophagoidinae</taxon>
        <taxon>Dermatophagoides</taxon>
    </lineage>
</organism>
<dbReference type="EMBL" id="ASGP02000005">
    <property type="protein sequence ID" value="KAH9506772.1"/>
    <property type="molecule type" value="Genomic_DNA"/>
</dbReference>
<proteinExistence type="predicted"/>
<evidence type="ECO:0000313" key="2">
    <source>
        <dbReference type="Proteomes" id="UP000790347"/>
    </source>
</evidence>
<reference evidence="1" key="2">
    <citation type="journal article" date="2022" name="Res Sq">
        <title>Comparative Genomics Reveals Insights into the Divergent Evolution of Astigmatic Mites and Household Pest Adaptations.</title>
        <authorList>
            <person name="Xiong Q."/>
            <person name="Wan A.T.-Y."/>
            <person name="Liu X.-Y."/>
            <person name="Fung C.S.-H."/>
            <person name="Xiao X."/>
            <person name="Malainual N."/>
            <person name="Hou J."/>
            <person name="Wang L."/>
            <person name="Wang M."/>
            <person name="Yang K."/>
            <person name="Cui Y."/>
            <person name="Leung E."/>
            <person name="Nong W."/>
            <person name="Shin S.-K."/>
            <person name="Au S."/>
            <person name="Jeong K.Y."/>
            <person name="Chew F.T."/>
            <person name="Hui J."/>
            <person name="Leung T.F."/>
            <person name="Tungtrongchitr A."/>
            <person name="Zhong N."/>
            <person name="Liu Z."/>
            <person name="Tsui S."/>
        </authorList>
    </citation>
    <scope>NUCLEOTIDE SEQUENCE</scope>
    <source>
        <strain evidence="1">Derf</strain>
        <tissue evidence="1">Whole organism</tissue>
    </source>
</reference>
<accession>A0A922HUZ9</accession>
<keyword evidence="2" id="KW-1185">Reference proteome</keyword>
<protein>
    <submittedName>
        <fullName evidence="1">Uncharacterized protein</fullName>
    </submittedName>
</protein>
<comment type="caution">
    <text evidence="1">The sequence shown here is derived from an EMBL/GenBank/DDBJ whole genome shotgun (WGS) entry which is preliminary data.</text>
</comment>
<gene>
    <name evidence="1" type="ORF">DERF_011489</name>
</gene>